<accession>A0ABQ7G6B0</accession>
<evidence type="ECO:0000313" key="3">
    <source>
        <dbReference type="Proteomes" id="UP000815325"/>
    </source>
</evidence>
<comment type="caution">
    <text evidence="2">The sequence shown here is derived from an EMBL/GenBank/DDBJ whole genome shotgun (WGS) entry which is preliminary data.</text>
</comment>
<dbReference type="EMBL" id="MU070076">
    <property type="protein sequence ID" value="KAF5830124.1"/>
    <property type="molecule type" value="Genomic_DNA"/>
</dbReference>
<gene>
    <name evidence="2" type="ORF">DUNSADRAFT_15015</name>
</gene>
<feature type="domain" description="PsbP C-terminal" evidence="1">
    <location>
        <begin position="9"/>
        <end position="87"/>
    </location>
</feature>
<sequence length="106" mass="12365">MALNDVEEAHVEDREGNRYFVYEHLAQGSPTVTNPTGKETYRHSLAATTVRPDRKGTPYLYTLNLSCRQDLWDDLQPLFKESIDSYRLVPTTSNYIAPDVRPWQFW</sequence>
<keyword evidence="3" id="KW-1185">Reference proteome</keyword>
<evidence type="ECO:0000259" key="1">
    <source>
        <dbReference type="Pfam" id="PF01789"/>
    </source>
</evidence>
<evidence type="ECO:0000313" key="2">
    <source>
        <dbReference type="EMBL" id="KAF5830124.1"/>
    </source>
</evidence>
<dbReference type="Gene3D" id="3.40.1000.10">
    <property type="entry name" value="Mog1/PsbP, alpha/beta/alpha sandwich"/>
    <property type="match status" value="1"/>
</dbReference>
<name>A0ABQ7G6B0_DUNSA</name>
<dbReference type="SUPFAM" id="SSF55724">
    <property type="entry name" value="Mog1p/PsbP-like"/>
    <property type="match status" value="1"/>
</dbReference>
<reference evidence="2" key="1">
    <citation type="submission" date="2017-08" db="EMBL/GenBank/DDBJ databases">
        <authorList>
            <person name="Polle J.E."/>
            <person name="Barry K."/>
            <person name="Cushman J."/>
            <person name="Schmutz J."/>
            <person name="Tran D."/>
            <person name="Hathwaick L.T."/>
            <person name="Yim W.C."/>
            <person name="Jenkins J."/>
            <person name="Mckie-Krisberg Z.M."/>
            <person name="Prochnik S."/>
            <person name="Lindquist E."/>
            <person name="Dockter R.B."/>
            <person name="Adam C."/>
            <person name="Molina H."/>
            <person name="Bunkerborg J."/>
            <person name="Jin E."/>
            <person name="Buchheim M."/>
            <person name="Magnuson J."/>
        </authorList>
    </citation>
    <scope>NUCLEOTIDE SEQUENCE</scope>
    <source>
        <strain evidence="2">CCAP 19/18</strain>
    </source>
</reference>
<dbReference type="Pfam" id="PF01789">
    <property type="entry name" value="PsbP"/>
    <property type="match status" value="1"/>
</dbReference>
<dbReference type="Proteomes" id="UP000815325">
    <property type="component" value="Unassembled WGS sequence"/>
</dbReference>
<dbReference type="InterPro" id="IPR002683">
    <property type="entry name" value="PsbP_C"/>
</dbReference>
<organism evidence="2 3">
    <name type="scientific">Dunaliella salina</name>
    <name type="common">Green alga</name>
    <name type="synonym">Protococcus salinus</name>
    <dbReference type="NCBI Taxonomy" id="3046"/>
    <lineage>
        <taxon>Eukaryota</taxon>
        <taxon>Viridiplantae</taxon>
        <taxon>Chlorophyta</taxon>
        <taxon>core chlorophytes</taxon>
        <taxon>Chlorophyceae</taxon>
        <taxon>CS clade</taxon>
        <taxon>Chlamydomonadales</taxon>
        <taxon>Dunaliellaceae</taxon>
        <taxon>Dunaliella</taxon>
    </lineage>
</organism>
<proteinExistence type="predicted"/>
<protein>
    <recommendedName>
        <fullName evidence="1">PsbP C-terminal domain-containing protein</fullName>
    </recommendedName>
</protein>
<dbReference type="InterPro" id="IPR016123">
    <property type="entry name" value="Mog1/PsbP_a/b/a-sand"/>
</dbReference>